<evidence type="ECO:0000256" key="11">
    <source>
        <dbReference type="ARBA" id="ARBA00023237"/>
    </source>
</evidence>
<gene>
    <name evidence="17" type="ORF">QEH52_02120</name>
</gene>
<keyword evidence="3 12" id="KW-1134">Transmembrane beta strand</keyword>
<dbReference type="PANTHER" id="PTHR32552">
    <property type="entry name" value="FERRICHROME IRON RECEPTOR-RELATED"/>
    <property type="match status" value="1"/>
</dbReference>
<dbReference type="InterPro" id="IPR037066">
    <property type="entry name" value="Plug_dom_sf"/>
</dbReference>
<evidence type="ECO:0000259" key="16">
    <source>
        <dbReference type="Pfam" id="PF07715"/>
    </source>
</evidence>
<evidence type="ECO:0000256" key="2">
    <source>
        <dbReference type="ARBA" id="ARBA00022448"/>
    </source>
</evidence>
<evidence type="ECO:0000313" key="17">
    <source>
        <dbReference type="EMBL" id="MDQ8206286.1"/>
    </source>
</evidence>
<dbReference type="Pfam" id="PF07715">
    <property type="entry name" value="Plug"/>
    <property type="match status" value="1"/>
</dbReference>
<dbReference type="PROSITE" id="PS52016">
    <property type="entry name" value="TONB_DEPENDENT_REC_3"/>
    <property type="match status" value="1"/>
</dbReference>
<dbReference type="RefSeq" id="WP_308948316.1">
    <property type="nucleotide sequence ID" value="NZ_JARXHW010000003.1"/>
</dbReference>
<keyword evidence="17" id="KW-0675">Receptor</keyword>
<keyword evidence="7" id="KW-0408">Iron</keyword>
<evidence type="ECO:0000256" key="12">
    <source>
        <dbReference type="PROSITE-ProRule" id="PRU01360"/>
    </source>
</evidence>
<dbReference type="InterPro" id="IPR000531">
    <property type="entry name" value="Beta-barrel_TonB"/>
</dbReference>
<protein>
    <submittedName>
        <fullName evidence="17">TonB-dependent receptor</fullName>
    </submittedName>
</protein>
<accession>A0ABU1AQA0</accession>
<evidence type="ECO:0000256" key="10">
    <source>
        <dbReference type="ARBA" id="ARBA00023136"/>
    </source>
</evidence>
<reference evidence="17 18" key="1">
    <citation type="submission" date="2023-04" db="EMBL/GenBank/DDBJ databases">
        <title>A novel bacteria isolated from coastal sediment.</title>
        <authorList>
            <person name="Liu X.-J."/>
            <person name="Du Z.-J."/>
        </authorList>
    </citation>
    <scope>NUCLEOTIDE SEQUENCE [LARGE SCALE GENOMIC DNA]</scope>
    <source>
        <strain evidence="17 18">SDUM461003</strain>
    </source>
</reference>
<proteinExistence type="inferred from homology"/>
<name>A0ABU1AQA0_9BACT</name>
<evidence type="ECO:0000313" key="18">
    <source>
        <dbReference type="Proteomes" id="UP001225316"/>
    </source>
</evidence>
<keyword evidence="8" id="KW-0406">Ion transport</keyword>
<dbReference type="Gene3D" id="2.170.130.10">
    <property type="entry name" value="TonB-dependent receptor, plug domain"/>
    <property type="match status" value="1"/>
</dbReference>
<evidence type="ECO:0000256" key="7">
    <source>
        <dbReference type="ARBA" id="ARBA00023004"/>
    </source>
</evidence>
<evidence type="ECO:0000256" key="9">
    <source>
        <dbReference type="ARBA" id="ARBA00023077"/>
    </source>
</evidence>
<dbReference type="InterPro" id="IPR012910">
    <property type="entry name" value="Plug_dom"/>
</dbReference>
<feature type="domain" description="TonB-dependent receptor plug" evidence="16">
    <location>
        <begin position="71"/>
        <end position="164"/>
    </location>
</feature>
<dbReference type="Pfam" id="PF00593">
    <property type="entry name" value="TonB_dep_Rec_b-barrel"/>
    <property type="match status" value="1"/>
</dbReference>
<keyword evidence="18" id="KW-1185">Reference proteome</keyword>
<feature type="chain" id="PRO_5045920057" evidence="14">
    <location>
        <begin position="26"/>
        <end position="846"/>
    </location>
</feature>
<organism evidence="17 18">
    <name type="scientific">Thalassobacterium maritimum</name>
    <dbReference type="NCBI Taxonomy" id="3041265"/>
    <lineage>
        <taxon>Bacteria</taxon>
        <taxon>Pseudomonadati</taxon>
        <taxon>Verrucomicrobiota</taxon>
        <taxon>Opitutia</taxon>
        <taxon>Puniceicoccales</taxon>
        <taxon>Coraliomargaritaceae</taxon>
        <taxon>Thalassobacterium</taxon>
    </lineage>
</organism>
<keyword evidence="6 14" id="KW-0732">Signal</keyword>
<comment type="subcellular location">
    <subcellularLocation>
        <location evidence="1 12">Cell outer membrane</location>
        <topology evidence="1 12">Multi-pass membrane protein</topology>
    </subcellularLocation>
</comment>
<dbReference type="InterPro" id="IPR039426">
    <property type="entry name" value="TonB-dep_rcpt-like"/>
</dbReference>
<keyword evidence="5 12" id="KW-0812">Transmembrane</keyword>
<feature type="domain" description="TonB-dependent receptor-like beta-barrel" evidence="15">
    <location>
        <begin position="346"/>
        <end position="812"/>
    </location>
</feature>
<keyword evidence="11 12" id="KW-0998">Cell outer membrane</keyword>
<feature type="signal peptide" evidence="14">
    <location>
        <begin position="1"/>
        <end position="25"/>
    </location>
</feature>
<keyword evidence="10 12" id="KW-0472">Membrane</keyword>
<evidence type="ECO:0000256" key="4">
    <source>
        <dbReference type="ARBA" id="ARBA00022496"/>
    </source>
</evidence>
<dbReference type="EMBL" id="JARXHW010000003">
    <property type="protein sequence ID" value="MDQ8206286.1"/>
    <property type="molecule type" value="Genomic_DNA"/>
</dbReference>
<comment type="similarity">
    <text evidence="12 13">Belongs to the TonB-dependent receptor family.</text>
</comment>
<dbReference type="Proteomes" id="UP001225316">
    <property type="component" value="Unassembled WGS sequence"/>
</dbReference>
<evidence type="ECO:0000256" key="3">
    <source>
        <dbReference type="ARBA" id="ARBA00022452"/>
    </source>
</evidence>
<evidence type="ECO:0000256" key="6">
    <source>
        <dbReference type="ARBA" id="ARBA00022729"/>
    </source>
</evidence>
<dbReference type="SUPFAM" id="SSF56935">
    <property type="entry name" value="Porins"/>
    <property type="match status" value="1"/>
</dbReference>
<dbReference type="PANTHER" id="PTHR32552:SF68">
    <property type="entry name" value="FERRICHROME OUTER MEMBRANE TRANSPORTER_PHAGE RECEPTOR"/>
    <property type="match status" value="1"/>
</dbReference>
<evidence type="ECO:0000259" key="15">
    <source>
        <dbReference type="Pfam" id="PF00593"/>
    </source>
</evidence>
<sequence length="846" mass="94383">MSVNVRRHRLYLFLLTAIYLHQSTANPSTSSNNSYQQLEEYVVSSPIPHEASVLPNDHPFSSVYGYESGILDTPRNVTVISSTQLEAISLKDVRDFTKLTTSSYTGSNFGSPTTPSIRGQAADTLLNGMRKGLTNNGNGLPLNTNSLESVNILKGPPSVMVGVSQYVGGYVDLLTKRPSGYNEGRLDLTIDSEGMRKIALDQNFALNESSSLRISLSGEDSTDYYWDDFRRQTAAFYAAYEWIPNEQYKLEFMADYYQANYTENWGINRPTQDLIDHNQYVTGIGSSGGFGDSLITTGTTEINRTARLHGEGDDSNGEYLSLQMIHTLRPSPELSIVNNSLFQYRDRDIYSSYAYNEALRDNIRFENRSEFRGTFDFFGFEHRFNLGAAISYQDVWATNDYYHEPANAWDLANQGYDDISVNDAGVFLDPSASNFLNAVPVYSESPRGQLSFLPGSTSNSYFFPGIGDDYNTNGTNDGIPDGQPDGVFVLGNQDSNDSQITGIGIFLQDEIQLNQRVSLLLGARLDYVHVETADPLYDDMMRYMSAFFLPDELAAAGVKKGEDSHEDFVPNYNVGLVYKLSASQRLYANYNYSESIPTDLGGGIALPESGQLDHESFNTVSELYELGYKATFLDDTLYYSANIFQQSRNEPQSIGPDQKVEAHGFESELHYQPSERFFFIVGYSYIDSVTQNGVVSSRVPISDVASTGGSYDYSTFYGFSGYDAKTPAVPTHIINGLIAHQFTERFSSTLGLLITAPMDLSFNVPGEYTYNSNDTPTGEPLRSAEIPWQYSLDLGFKYETEHWALALRILNLTDAENWGAVNSIYGNDSVYAELPRRYELSASLKW</sequence>
<keyword evidence="9 13" id="KW-0798">TonB box</keyword>
<evidence type="ECO:0000256" key="13">
    <source>
        <dbReference type="RuleBase" id="RU003357"/>
    </source>
</evidence>
<keyword evidence="4" id="KW-0410">Iron transport</keyword>
<evidence type="ECO:0000256" key="1">
    <source>
        <dbReference type="ARBA" id="ARBA00004571"/>
    </source>
</evidence>
<keyword evidence="2 12" id="KW-0813">Transport</keyword>
<dbReference type="Gene3D" id="2.40.170.20">
    <property type="entry name" value="TonB-dependent receptor, beta-barrel domain"/>
    <property type="match status" value="1"/>
</dbReference>
<evidence type="ECO:0000256" key="8">
    <source>
        <dbReference type="ARBA" id="ARBA00023065"/>
    </source>
</evidence>
<evidence type="ECO:0000256" key="5">
    <source>
        <dbReference type="ARBA" id="ARBA00022692"/>
    </source>
</evidence>
<comment type="caution">
    <text evidence="17">The sequence shown here is derived from an EMBL/GenBank/DDBJ whole genome shotgun (WGS) entry which is preliminary data.</text>
</comment>
<evidence type="ECO:0000256" key="14">
    <source>
        <dbReference type="SAM" id="SignalP"/>
    </source>
</evidence>
<dbReference type="InterPro" id="IPR036942">
    <property type="entry name" value="Beta-barrel_TonB_sf"/>
</dbReference>